<dbReference type="EMBL" id="UZAM01014103">
    <property type="protein sequence ID" value="VDP31990.1"/>
    <property type="molecule type" value="Genomic_DNA"/>
</dbReference>
<dbReference type="SUPFAM" id="SSF57414">
    <property type="entry name" value="Hairpin loop containing domain-like"/>
    <property type="match status" value="2"/>
</dbReference>
<dbReference type="InterPro" id="IPR052774">
    <property type="entry name" value="Celegans_DevNeuronal_Protein"/>
</dbReference>
<dbReference type="GO" id="GO:0009653">
    <property type="term" value="P:anatomical structure morphogenesis"/>
    <property type="evidence" value="ECO:0007669"/>
    <property type="project" value="TreeGrafter"/>
</dbReference>
<feature type="domain" description="Apple" evidence="1">
    <location>
        <begin position="248"/>
        <end position="333"/>
    </location>
</feature>
<name>A0A183J3L0_9BILA</name>
<dbReference type="Proteomes" id="UP000270296">
    <property type="component" value="Unassembled WGS sequence"/>
</dbReference>
<organism evidence="4">
    <name type="scientific">Soboliphyme baturini</name>
    <dbReference type="NCBI Taxonomy" id="241478"/>
    <lineage>
        <taxon>Eukaryota</taxon>
        <taxon>Metazoa</taxon>
        <taxon>Ecdysozoa</taxon>
        <taxon>Nematoda</taxon>
        <taxon>Enoplea</taxon>
        <taxon>Dorylaimia</taxon>
        <taxon>Dioctophymatida</taxon>
        <taxon>Dioctophymatoidea</taxon>
        <taxon>Soboliphymatidae</taxon>
        <taxon>Soboliphyme</taxon>
    </lineage>
</organism>
<feature type="domain" description="Apple" evidence="1">
    <location>
        <begin position="150"/>
        <end position="240"/>
    </location>
</feature>
<dbReference type="InterPro" id="IPR003609">
    <property type="entry name" value="Pan_app"/>
</dbReference>
<dbReference type="Gene3D" id="3.50.4.10">
    <property type="entry name" value="Hepatocyte Growth Factor"/>
    <property type="match status" value="1"/>
</dbReference>
<dbReference type="CDD" id="cd01099">
    <property type="entry name" value="PAN_AP_HGF"/>
    <property type="match status" value="1"/>
</dbReference>
<reference evidence="4" key="1">
    <citation type="submission" date="2016-06" db="UniProtKB">
        <authorList>
            <consortium name="WormBaseParasite"/>
        </authorList>
    </citation>
    <scope>IDENTIFICATION</scope>
</reference>
<dbReference type="SMART" id="SM00473">
    <property type="entry name" value="PAN_AP"/>
    <property type="match status" value="2"/>
</dbReference>
<accession>A0A183J3L0</accession>
<keyword evidence="3" id="KW-1185">Reference proteome</keyword>
<gene>
    <name evidence="2" type="ORF">SBAD_LOCUS10458</name>
</gene>
<evidence type="ECO:0000313" key="4">
    <source>
        <dbReference type="WBParaSite" id="SBAD_0001082401-mRNA-1"/>
    </source>
</evidence>
<dbReference type="PROSITE" id="PS50948">
    <property type="entry name" value="PAN"/>
    <property type="match status" value="2"/>
</dbReference>
<evidence type="ECO:0000259" key="1">
    <source>
        <dbReference type="PROSITE" id="PS50948"/>
    </source>
</evidence>
<dbReference type="PANTHER" id="PTHR47327">
    <property type="entry name" value="FI18240P1-RELATED"/>
    <property type="match status" value="1"/>
</dbReference>
<dbReference type="AlphaFoldDB" id="A0A183J3L0"/>
<protein>
    <submittedName>
        <fullName evidence="4">Apple domain-containing protein</fullName>
    </submittedName>
</protein>
<dbReference type="OrthoDB" id="5855977at2759"/>
<evidence type="ECO:0000313" key="2">
    <source>
        <dbReference type="EMBL" id="VDP31990.1"/>
    </source>
</evidence>
<dbReference type="WBParaSite" id="SBAD_0001082401-mRNA-1">
    <property type="protein sequence ID" value="SBAD_0001082401-mRNA-1"/>
    <property type="gene ID" value="SBAD_0001082401"/>
</dbReference>
<reference evidence="2 3" key="2">
    <citation type="submission" date="2018-11" db="EMBL/GenBank/DDBJ databases">
        <authorList>
            <consortium name="Pathogen Informatics"/>
        </authorList>
    </citation>
    <scope>NUCLEOTIDE SEQUENCE [LARGE SCALE GENOMIC DNA]</scope>
</reference>
<sequence length="409" mass="45566">QHNPTTNIAGSTPFERRAGLTCDQCLDECRKWFASKFHYTCKSVTYDFFYRTCDLHAVVSDKKQYNLVHSSTCSHFVPTGICSVIKPEIMTVPSQSVTQQPSASISIAQQTFVPTLVEEEHSLEAIENVHSPSYGQQPTIVATTDVQQSCAEGQKRWIASLKNYDDKSLTGRLIAHMSKEACFSVCRNNLKYYRGIALGLQGPCQSVVYNENGCRLSDKQVADFTSAVPSRNSEYGVVLCVSAYSTECGKPMVLGKLQTMLVGFAQKVVPASNYNECMSKCFKKNGISTSACKSGMYFFATKQCVLNSESSLTHSEALSSEPKTAVLYFEDGCHSVVLPDDSINIEVELTRRQLLDQPITQQWTAWSLCSGKNTLSVRYQKCNLKDCPKETRKCEDIESELILVFIPFM</sequence>
<dbReference type="PANTHER" id="PTHR47327:SF20">
    <property type="entry name" value="PROTEIN DYF-7"/>
    <property type="match status" value="1"/>
</dbReference>
<proteinExistence type="predicted"/>
<dbReference type="Pfam" id="PF00024">
    <property type="entry name" value="PAN_1"/>
    <property type="match status" value="1"/>
</dbReference>
<evidence type="ECO:0000313" key="3">
    <source>
        <dbReference type="Proteomes" id="UP000270296"/>
    </source>
</evidence>